<protein>
    <submittedName>
        <fullName evidence="5">Site-specific integrase</fullName>
    </submittedName>
</protein>
<accession>A0ABP8HB66</accession>
<dbReference type="Gene3D" id="1.10.150.130">
    <property type="match status" value="1"/>
</dbReference>
<dbReference type="InterPro" id="IPR013762">
    <property type="entry name" value="Integrase-like_cat_sf"/>
</dbReference>
<reference evidence="6" key="1">
    <citation type="journal article" date="2019" name="Int. J. Syst. Evol. Microbiol.">
        <title>The Global Catalogue of Microorganisms (GCM) 10K type strain sequencing project: providing services to taxonomists for standard genome sequencing and annotation.</title>
        <authorList>
            <consortium name="The Broad Institute Genomics Platform"/>
            <consortium name="The Broad Institute Genome Sequencing Center for Infectious Disease"/>
            <person name="Wu L."/>
            <person name="Ma J."/>
        </authorList>
    </citation>
    <scope>NUCLEOTIDE SEQUENCE [LARGE SCALE GENOMIC DNA]</scope>
    <source>
        <strain evidence="6">JCM 17919</strain>
    </source>
</reference>
<dbReference type="PROSITE" id="PS51898">
    <property type="entry name" value="TYR_RECOMBINASE"/>
    <property type="match status" value="1"/>
</dbReference>
<dbReference type="CDD" id="cd01185">
    <property type="entry name" value="INTN1_C_like"/>
    <property type="match status" value="1"/>
</dbReference>
<keyword evidence="3" id="KW-0233">DNA recombination</keyword>
<keyword evidence="6" id="KW-1185">Reference proteome</keyword>
<evidence type="ECO:0000259" key="4">
    <source>
        <dbReference type="PROSITE" id="PS51898"/>
    </source>
</evidence>
<dbReference type="InterPro" id="IPR025269">
    <property type="entry name" value="SAM-like_dom"/>
</dbReference>
<dbReference type="SUPFAM" id="SSF56349">
    <property type="entry name" value="DNA breaking-rejoining enzymes"/>
    <property type="match status" value="1"/>
</dbReference>
<evidence type="ECO:0000256" key="2">
    <source>
        <dbReference type="ARBA" id="ARBA00023125"/>
    </source>
</evidence>
<comment type="caution">
    <text evidence="5">The sequence shown here is derived from an EMBL/GenBank/DDBJ whole genome shotgun (WGS) entry which is preliminary data.</text>
</comment>
<feature type="domain" description="Tyr recombinase" evidence="4">
    <location>
        <begin position="197"/>
        <end position="365"/>
    </location>
</feature>
<dbReference type="PANTHER" id="PTHR30349:SF64">
    <property type="entry name" value="PROPHAGE INTEGRASE INTD-RELATED"/>
    <property type="match status" value="1"/>
</dbReference>
<dbReference type="InterPro" id="IPR010998">
    <property type="entry name" value="Integrase_recombinase_N"/>
</dbReference>
<dbReference type="Gene3D" id="1.10.443.10">
    <property type="entry name" value="Intergrase catalytic core"/>
    <property type="match status" value="1"/>
</dbReference>
<keyword evidence="2" id="KW-0238">DNA-binding</keyword>
<proteinExistence type="inferred from homology"/>
<gene>
    <name evidence="5" type="ORF">GCM10023184_32110</name>
</gene>
<name>A0ABP8HB66_9BACT</name>
<comment type="similarity">
    <text evidence="1">Belongs to the 'phage' integrase family.</text>
</comment>
<dbReference type="PANTHER" id="PTHR30349">
    <property type="entry name" value="PHAGE INTEGRASE-RELATED"/>
    <property type="match status" value="1"/>
</dbReference>
<dbReference type="InterPro" id="IPR002104">
    <property type="entry name" value="Integrase_catalytic"/>
</dbReference>
<dbReference type="InterPro" id="IPR050090">
    <property type="entry name" value="Tyrosine_recombinase_XerCD"/>
</dbReference>
<evidence type="ECO:0000313" key="5">
    <source>
        <dbReference type="EMBL" id="GAA4336706.1"/>
    </source>
</evidence>
<sequence length="371" mass="42423">MVSVNLRKRALANGRERLYLDFWPGIPNPATGKTTRREFLNLELVKKPKNELDKAFNREVMLTAETLLNQRKLQLANQQYGFVDKSKQRADFIAFFKELGAKRQRSTAGIWTSALKHLVDFAGETYLFKDVNEVWCDDFKDYLKKATSRRSSKHGLKINSAVSYYGKFIAAIKQAHAKGFLQVDLARNLTPIKGKDTHRQYLTHEELQTAARTPCSNEVLKRAGLFSALTGLRFSDIQKLTWKEIELSNDGWVIKFWHKKTTNAQTLPISEDALKLLGDRAKPGDHVFPGLKYSTNTSKQLRSWLRAAGIPKDCTFHSFRHTNATLLLDEGVDLYVISKLLGHKDISSTSRYTQVLDHRRREAANKIKINL</sequence>
<evidence type="ECO:0000256" key="3">
    <source>
        <dbReference type="ARBA" id="ARBA00023172"/>
    </source>
</evidence>
<evidence type="ECO:0000256" key="1">
    <source>
        <dbReference type="ARBA" id="ARBA00008857"/>
    </source>
</evidence>
<dbReference type="InterPro" id="IPR011010">
    <property type="entry name" value="DNA_brk_join_enz"/>
</dbReference>
<dbReference type="EMBL" id="BAABGY010000009">
    <property type="protein sequence ID" value="GAA4336706.1"/>
    <property type="molecule type" value="Genomic_DNA"/>
</dbReference>
<dbReference type="Pfam" id="PF00589">
    <property type="entry name" value="Phage_integrase"/>
    <property type="match status" value="1"/>
</dbReference>
<evidence type="ECO:0000313" key="6">
    <source>
        <dbReference type="Proteomes" id="UP001501725"/>
    </source>
</evidence>
<organism evidence="5 6">
    <name type="scientific">Flaviaesturariibacter amylovorans</name>
    <dbReference type="NCBI Taxonomy" id="1084520"/>
    <lineage>
        <taxon>Bacteria</taxon>
        <taxon>Pseudomonadati</taxon>
        <taxon>Bacteroidota</taxon>
        <taxon>Chitinophagia</taxon>
        <taxon>Chitinophagales</taxon>
        <taxon>Chitinophagaceae</taxon>
        <taxon>Flaviaestuariibacter</taxon>
    </lineage>
</organism>
<dbReference type="Proteomes" id="UP001501725">
    <property type="component" value="Unassembled WGS sequence"/>
</dbReference>
<dbReference type="Pfam" id="PF13102">
    <property type="entry name" value="Phage_int_SAM_5"/>
    <property type="match status" value="1"/>
</dbReference>